<feature type="binding site" evidence="8">
    <location>
        <position position="237"/>
    </location>
    <ligand>
        <name>NAD(+)</name>
        <dbReference type="ChEBI" id="CHEBI:57540"/>
    </ligand>
</feature>
<evidence type="ECO:0000256" key="2">
    <source>
        <dbReference type="ARBA" id="ARBA00006382"/>
    </source>
</evidence>
<feature type="active site" description="Proton donor" evidence="7">
    <location>
        <position position="123"/>
    </location>
</feature>
<dbReference type="PANTHER" id="PTHR43571">
    <property type="entry name" value="NADP-SPECIFIC GLUTAMATE DEHYDROGENASE 1-RELATED"/>
    <property type="match status" value="1"/>
</dbReference>
<comment type="similarity">
    <text evidence="2 6 10">Belongs to the Glu/Leu/Phe/Val dehydrogenases family.</text>
</comment>
<dbReference type="PATRIC" id="fig|45056.6.peg.1258"/>
<dbReference type="NCBIfam" id="NF006929">
    <property type="entry name" value="PRK09414.1"/>
    <property type="match status" value="1"/>
</dbReference>
<proteinExistence type="inferred from homology"/>
<dbReference type="STRING" id="45056.Lade_1216"/>
<dbReference type="SUPFAM" id="SSF53223">
    <property type="entry name" value="Aminoacid dehydrogenase-like, N-terminal domain"/>
    <property type="match status" value="1"/>
</dbReference>
<feature type="binding site" evidence="8">
    <location>
        <position position="162"/>
    </location>
    <ligand>
        <name>substrate</name>
    </ligand>
</feature>
<dbReference type="OrthoDB" id="9803297at2"/>
<dbReference type="PRINTS" id="PR00082">
    <property type="entry name" value="GLFDHDRGNASE"/>
</dbReference>
<dbReference type="Gene3D" id="3.40.50.720">
    <property type="entry name" value="NAD(P)-binding Rossmann-like Domain"/>
    <property type="match status" value="1"/>
</dbReference>
<dbReference type="Gene3D" id="1.10.285.10">
    <property type="entry name" value="Glutamate Dehydrogenase, chain A, domain 3"/>
    <property type="match status" value="2"/>
</dbReference>
<keyword evidence="8" id="KW-0520">NAD</keyword>
<dbReference type="SUPFAM" id="SSF51735">
    <property type="entry name" value="NAD(P)-binding Rossmann-fold domains"/>
    <property type="match status" value="1"/>
</dbReference>
<evidence type="ECO:0000256" key="3">
    <source>
        <dbReference type="ARBA" id="ARBA00011643"/>
    </source>
</evidence>
<sequence>MHTSIKKLLITHHPNQPELHQAVMSIYNDIEEFYFSNAAYREHKVLEQLLEPDRIIRFRVAWEDDNHEIQVNRGWRIQYQNILGPYKGGIRFSPDVNEGVLKFLGFEQCFKNALTNLPIGGAKGGADFDPKGKSEKEIRRFCWAFIEELRKYIGTNIDVPAGDMGVGVREIGYMYGHFIKLDKEFTGALTGKGTNFGGSAGREQATGHGCVYFLESMLDVHQDDLANKKVVISGSGNVALHAAEKCLEKGAKVFSLSDREGFIHFKQGLNQELLDTIKELKLIHRGRLKNWADKHKAVEFFKKRKPWGLPCHIALPCATQNEIGVGDMKELINNKVRAICEGANMPLTAQAEELVLSSPVLYGPGKAANAGGVAVSVLEQAQNAQHMVWPLEKVDKELQQIMLDIHGRCIENNPPQNGKLNYKRGANLWAFKKIADTLVTYGIK</sequence>
<dbReference type="InterPro" id="IPR050724">
    <property type="entry name" value="Glu_Leu_Phe_Val_DH"/>
</dbReference>
<feature type="binding site" evidence="8">
    <location>
        <position position="206"/>
    </location>
    <ligand>
        <name>NAD(+)</name>
        <dbReference type="ChEBI" id="CHEBI:57540"/>
    </ligand>
</feature>
<dbReference type="AlphaFoldDB" id="A0A0W0R6A1"/>
<evidence type="ECO:0000256" key="4">
    <source>
        <dbReference type="ARBA" id="ARBA00023002"/>
    </source>
</evidence>
<evidence type="ECO:0000256" key="8">
    <source>
        <dbReference type="PIRSR" id="PIRSR000185-2"/>
    </source>
</evidence>
<evidence type="ECO:0000256" key="5">
    <source>
        <dbReference type="ARBA" id="ARBA00048584"/>
    </source>
</evidence>
<dbReference type="PANTHER" id="PTHR43571:SF1">
    <property type="entry name" value="NADP-SPECIFIC GLUTAMATE DEHYDROGENASE 1-RELATED"/>
    <property type="match status" value="1"/>
</dbReference>
<dbReference type="InterPro" id="IPR036291">
    <property type="entry name" value="NAD(P)-bd_dom_sf"/>
</dbReference>
<dbReference type="PIRSF" id="PIRSF000185">
    <property type="entry name" value="Glu_DH"/>
    <property type="match status" value="1"/>
</dbReference>
<keyword evidence="13" id="KW-1185">Reference proteome</keyword>
<evidence type="ECO:0000256" key="10">
    <source>
        <dbReference type="RuleBase" id="RU004417"/>
    </source>
</evidence>
<dbReference type="Pfam" id="PF00208">
    <property type="entry name" value="ELFV_dehydrog"/>
    <property type="match status" value="1"/>
</dbReference>
<dbReference type="Proteomes" id="UP000054859">
    <property type="component" value="Unassembled WGS sequence"/>
</dbReference>
<reference evidence="12 13" key="1">
    <citation type="submission" date="2015-11" db="EMBL/GenBank/DDBJ databases">
        <title>Identification of large and diverse effector repertoires of 38 Legionella species.</title>
        <authorList>
            <person name="Burstein D."/>
            <person name="Amaro F."/>
            <person name="Zusman T."/>
            <person name="Lifshitz Z."/>
            <person name="Cohen O."/>
            <person name="Gilbert J.A."/>
            <person name="Pupko T."/>
            <person name="Shuman H.A."/>
            <person name="Segal G."/>
        </authorList>
    </citation>
    <scope>NUCLEOTIDE SEQUENCE [LARGE SCALE GENOMIC DNA]</scope>
    <source>
        <strain evidence="12 13">1762-AUS-E</strain>
    </source>
</reference>
<evidence type="ECO:0000313" key="12">
    <source>
        <dbReference type="EMBL" id="KTC66558.1"/>
    </source>
</evidence>
<dbReference type="RefSeq" id="WP_058462224.1">
    <property type="nucleotide sequence ID" value="NZ_CAAAHS010000007.1"/>
</dbReference>
<dbReference type="InterPro" id="IPR006097">
    <property type="entry name" value="Glu/Leu/Phe/Val/Trp_DH_dimer"/>
</dbReference>
<dbReference type="SMART" id="SM00839">
    <property type="entry name" value="ELFV_dehydrog"/>
    <property type="match status" value="1"/>
</dbReference>
<name>A0A0W0R6A1_9GAMM</name>
<dbReference type="InterPro" id="IPR006095">
    <property type="entry name" value="Glu/Leu/Phe/Val/Trp_DH"/>
</dbReference>
<comment type="subunit">
    <text evidence="3">Homohexamer.</text>
</comment>
<gene>
    <name evidence="12" type="primary">gdhA</name>
    <name evidence="12" type="ORF">Lade_1216</name>
</gene>
<dbReference type="FunFam" id="3.40.50.720:FF:000030">
    <property type="entry name" value="Glutamate dehydrogenase"/>
    <property type="match status" value="1"/>
</dbReference>
<dbReference type="GO" id="GO:0006537">
    <property type="term" value="P:glutamate biosynthetic process"/>
    <property type="evidence" value="ECO:0007669"/>
    <property type="project" value="TreeGrafter"/>
</dbReference>
<dbReference type="FunFam" id="3.40.50.10860:FF:000002">
    <property type="entry name" value="Glutamate dehydrogenase"/>
    <property type="match status" value="1"/>
</dbReference>
<dbReference type="EMBL" id="LNKA01000001">
    <property type="protein sequence ID" value="KTC66558.1"/>
    <property type="molecule type" value="Genomic_DNA"/>
</dbReference>
<feature type="binding site" evidence="8">
    <location>
        <position position="111"/>
    </location>
    <ligand>
        <name>substrate</name>
    </ligand>
</feature>
<evidence type="ECO:0000259" key="11">
    <source>
        <dbReference type="SMART" id="SM00839"/>
    </source>
</evidence>
<dbReference type="Gene3D" id="3.40.50.10860">
    <property type="entry name" value="Leucine Dehydrogenase, chain A, domain 1"/>
    <property type="match status" value="1"/>
</dbReference>
<dbReference type="GO" id="GO:0000166">
    <property type="term" value="F:nucleotide binding"/>
    <property type="evidence" value="ECO:0007669"/>
    <property type="project" value="UniProtKB-KW"/>
</dbReference>
<accession>A0A0W0R6A1</accession>
<comment type="function">
    <text evidence="1">Catalyzes the reversible oxidative deamination of glutamate to alpha-ketoglutarate and ammonia.</text>
</comment>
<dbReference type="InterPro" id="IPR046346">
    <property type="entry name" value="Aminoacid_DH-like_N_sf"/>
</dbReference>
<feature type="binding site" evidence="8">
    <location>
        <position position="108"/>
    </location>
    <ligand>
        <name>substrate</name>
    </ligand>
</feature>
<feature type="binding site" evidence="8">
    <location>
        <position position="376"/>
    </location>
    <ligand>
        <name>substrate</name>
    </ligand>
</feature>
<feature type="site" description="Important for catalysis" evidence="9">
    <location>
        <position position="163"/>
    </location>
</feature>
<feature type="binding site" evidence="8">
    <location>
        <position position="87"/>
    </location>
    <ligand>
        <name>substrate</name>
    </ligand>
</feature>
<dbReference type="InterPro" id="IPR014362">
    <property type="entry name" value="Glu_DH"/>
</dbReference>
<comment type="caution">
    <text evidence="12">The sequence shown here is derived from an EMBL/GenBank/DDBJ whole genome shotgun (WGS) entry which is preliminary data.</text>
</comment>
<dbReference type="GO" id="GO:0004354">
    <property type="term" value="F:glutamate dehydrogenase (NADP+) activity"/>
    <property type="evidence" value="ECO:0007669"/>
    <property type="project" value="UniProtKB-EC"/>
</dbReference>
<evidence type="ECO:0000256" key="7">
    <source>
        <dbReference type="PIRSR" id="PIRSR000185-1"/>
    </source>
</evidence>
<evidence type="ECO:0000256" key="9">
    <source>
        <dbReference type="PIRSR" id="PIRSR000185-3"/>
    </source>
</evidence>
<dbReference type="PROSITE" id="PS00074">
    <property type="entry name" value="GLFV_DEHYDROGENASE"/>
    <property type="match status" value="1"/>
</dbReference>
<dbReference type="InterPro" id="IPR033524">
    <property type="entry name" value="Glu/Leu/Phe/Val_DH_AS"/>
</dbReference>
<dbReference type="GO" id="GO:0005829">
    <property type="term" value="C:cytosol"/>
    <property type="evidence" value="ECO:0007669"/>
    <property type="project" value="TreeGrafter"/>
</dbReference>
<protein>
    <recommendedName>
        <fullName evidence="6">Glutamate dehydrogenase</fullName>
    </recommendedName>
</protein>
<comment type="catalytic activity">
    <reaction evidence="5">
        <text>L-glutamate + NADP(+) + H2O = 2-oxoglutarate + NH4(+) + NADPH + H(+)</text>
        <dbReference type="Rhea" id="RHEA:11612"/>
        <dbReference type="ChEBI" id="CHEBI:15377"/>
        <dbReference type="ChEBI" id="CHEBI:15378"/>
        <dbReference type="ChEBI" id="CHEBI:16810"/>
        <dbReference type="ChEBI" id="CHEBI:28938"/>
        <dbReference type="ChEBI" id="CHEBI:29985"/>
        <dbReference type="ChEBI" id="CHEBI:57783"/>
        <dbReference type="ChEBI" id="CHEBI:58349"/>
        <dbReference type="EC" id="1.4.1.4"/>
    </reaction>
</comment>
<dbReference type="Pfam" id="PF02812">
    <property type="entry name" value="ELFV_dehydrog_N"/>
    <property type="match status" value="1"/>
</dbReference>
<keyword evidence="4 6" id="KW-0560">Oxidoreductase</keyword>
<evidence type="ECO:0000313" key="13">
    <source>
        <dbReference type="Proteomes" id="UP000054859"/>
    </source>
</evidence>
<dbReference type="InterPro" id="IPR006096">
    <property type="entry name" value="Glu/Leu/Phe/Val/Trp_DH_C"/>
</dbReference>
<keyword evidence="8" id="KW-0547">Nucleotide-binding</keyword>
<evidence type="ECO:0000256" key="6">
    <source>
        <dbReference type="PIRNR" id="PIRNR000185"/>
    </source>
</evidence>
<organism evidence="12 13">
    <name type="scientific">Legionella adelaidensis</name>
    <dbReference type="NCBI Taxonomy" id="45056"/>
    <lineage>
        <taxon>Bacteria</taxon>
        <taxon>Pseudomonadati</taxon>
        <taxon>Pseudomonadota</taxon>
        <taxon>Gammaproteobacteria</taxon>
        <taxon>Legionellales</taxon>
        <taxon>Legionellaceae</taxon>
        <taxon>Legionella</taxon>
    </lineage>
</organism>
<feature type="domain" description="Glutamate/phenylalanine/leucine/valine/L-tryptophan dehydrogenase C-terminal" evidence="11">
    <location>
        <begin position="199"/>
        <end position="442"/>
    </location>
</feature>
<evidence type="ECO:0000256" key="1">
    <source>
        <dbReference type="ARBA" id="ARBA00003868"/>
    </source>
</evidence>